<dbReference type="Gene3D" id="3.90.550.10">
    <property type="entry name" value="Spore Coat Polysaccharide Biosynthesis Protein SpsA, Chain A"/>
    <property type="match status" value="1"/>
</dbReference>
<keyword evidence="1" id="KW-0808">Transferase</keyword>
<dbReference type="SUPFAM" id="SSF53448">
    <property type="entry name" value="Nucleotide-diphospho-sugar transferases"/>
    <property type="match status" value="1"/>
</dbReference>
<proteinExistence type="predicted"/>
<evidence type="ECO:0000313" key="2">
    <source>
        <dbReference type="Proteomes" id="UP000295611"/>
    </source>
</evidence>
<accession>A0A4R7B3H1</accession>
<dbReference type="InterPro" id="IPR050793">
    <property type="entry name" value="CMP-NeuNAc_synthase"/>
</dbReference>
<dbReference type="Pfam" id="PF02348">
    <property type="entry name" value="CTP_transf_3"/>
    <property type="match status" value="1"/>
</dbReference>
<comment type="caution">
    <text evidence="1">The sequence shown here is derived from an EMBL/GenBank/DDBJ whole genome shotgun (WGS) entry which is preliminary data.</text>
</comment>
<organism evidence="1 2">
    <name type="scientific">Paludibacterium purpuratum</name>
    <dbReference type="NCBI Taxonomy" id="1144873"/>
    <lineage>
        <taxon>Bacteria</taxon>
        <taxon>Pseudomonadati</taxon>
        <taxon>Pseudomonadota</taxon>
        <taxon>Betaproteobacteria</taxon>
        <taxon>Neisseriales</taxon>
        <taxon>Chromobacteriaceae</taxon>
        <taxon>Paludibacterium</taxon>
    </lineage>
</organism>
<name>A0A4R7B3H1_9NEIS</name>
<sequence length="224" mass="24908">MDILIIIPARGGSKRIPKKNIALLAGKPLLAYTLEAIKETNLADNVIVSTDDDDIAATVARAGVRALHRPKEICVDNASTESALLHALHTVREEGYFPDWIMTLPPTSPFRTAEIIRRFVEALDCVAQDIDCIMSVTENRGDFWLYDADGQFRRLFPDAPRRQQDRQPLFEENSALYLTRTTALESTGSILGCKVLGIPISAIEGFDINTPEDLKLADAIMRRN</sequence>
<dbReference type="RefSeq" id="WP_133682007.1">
    <property type="nucleotide sequence ID" value="NZ_SNZP01000010.1"/>
</dbReference>
<dbReference type="Proteomes" id="UP000295611">
    <property type="component" value="Unassembled WGS sequence"/>
</dbReference>
<dbReference type="EMBL" id="SNZP01000010">
    <property type="protein sequence ID" value="TDR76724.1"/>
    <property type="molecule type" value="Genomic_DNA"/>
</dbReference>
<dbReference type="InterPro" id="IPR029044">
    <property type="entry name" value="Nucleotide-diphossugar_trans"/>
</dbReference>
<dbReference type="GO" id="GO:0008781">
    <property type="term" value="F:N-acylneuraminate cytidylyltransferase activity"/>
    <property type="evidence" value="ECO:0007669"/>
    <property type="project" value="TreeGrafter"/>
</dbReference>
<dbReference type="OrthoDB" id="9805604at2"/>
<keyword evidence="2" id="KW-1185">Reference proteome</keyword>
<evidence type="ECO:0000313" key="1">
    <source>
        <dbReference type="EMBL" id="TDR76724.1"/>
    </source>
</evidence>
<protein>
    <submittedName>
        <fullName evidence="1">N-acylneuraminate cytidylyltransferase</fullName>
    </submittedName>
</protein>
<dbReference type="PANTHER" id="PTHR21485">
    <property type="entry name" value="HAD SUPERFAMILY MEMBERS CMAS AND KDSC"/>
    <property type="match status" value="1"/>
</dbReference>
<dbReference type="CDD" id="cd02513">
    <property type="entry name" value="CMP-NeuAc_Synthase"/>
    <property type="match status" value="1"/>
</dbReference>
<keyword evidence="1" id="KW-0548">Nucleotidyltransferase</keyword>
<reference evidence="1 2" key="1">
    <citation type="submission" date="2019-03" db="EMBL/GenBank/DDBJ databases">
        <title>Genomic Encyclopedia of Type Strains, Phase III (KMG-III): the genomes of soil and plant-associated and newly described type strains.</title>
        <authorList>
            <person name="Whitman W."/>
        </authorList>
    </citation>
    <scope>NUCLEOTIDE SEQUENCE [LARGE SCALE GENOMIC DNA]</scope>
    <source>
        <strain evidence="1 2">CECT 8976</strain>
    </source>
</reference>
<dbReference type="PANTHER" id="PTHR21485:SF6">
    <property type="entry name" value="N-ACYLNEURAMINATE CYTIDYLYLTRANSFERASE-RELATED"/>
    <property type="match status" value="1"/>
</dbReference>
<dbReference type="InterPro" id="IPR003329">
    <property type="entry name" value="Cytidylyl_trans"/>
</dbReference>
<dbReference type="AlphaFoldDB" id="A0A4R7B3H1"/>
<gene>
    <name evidence="1" type="ORF">DFP86_110152</name>
</gene>